<feature type="region of interest" description="Disordered" evidence="1">
    <location>
        <begin position="231"/>
        <end position="253"/>
    </location>
</feature>
<dbReference type="EMBL" id="JACHIJ010000003">
    <property type="protein sequence ID" value="MBB5052687.1"/>
    <property type="molecule type" value="Genomic_DNA"/>
</dbReference>
<name>A0A840N2C5_9BRAD</name>
<dbReference type="AlphaFoldDB" id="A0A840N2C5"/>
<accession>A0A840N2C5</accession>
<evidence type="ECO:0000313" key="2">
    <source>
        <dbReference type="EMBL" id="MBB5052687.1"/>
    </source>
</evidence>
<comment type="caution">
    <text evidence="2">The sequence shown here is derived from an EMBL/GenBank/DDBJ whole genome shotgun (WGS) entry which is preliminary data.</text>
</comment>
<dbReference type="SUPFAM" id="SSF109709">
    <property type="entry name" value="KorB DNA-binding domain-like"/>
    <property type="match status" value="1"/>
</dbReference>
<protein>
    <submittedName>
        <fullName evidence="2">ParB family chromosome partitioning protein</fullName>
    </submittedName>
</protein>
<dbReference type="Proteomes" id="UP000521227">
    <property type="component" value="Unassembled WGS sequence"/>
</dbReference>
<dbReference type="PANTHER" id="PTHR33375">
    <property type="entry name" value="CHROMOSOME-PARTITIONING PROTEIN PARB-RELATED"/>
    <property type="match status" value="1"/>
</dbReference>
<organism evidence="2 3">
    <name type="scientific">Afipia massiliensis</name>
    <dbReference type="NCBI Taxonomy" id="211460"/>
    <lineage>
        <taxon>Bacteria</taxon>
        <taxon>Pseudomonadati</taxon>
        <taxon>Pseudomonadota</taxon>
        <taxon>Alphaproteobacteria</taxon>
        <taxon>Hyphomicrobiales</taxon>
        <taxon>Nitrobacteraceae</taxon>
        <taxon>Afipia</taxon>
    </lineage>
</organism>
<dbReference type="Gene3D" id="1.10.10.2830">
    <property type="match status" value="1"/>
</dbReference>
<evidence type="ECO:0000313" key="3">
    <source>
        <dbReference type="Proteomes" id="UP000521227"/>
    </source>
</evidence>
<gene>
    <name evidence="2" type="ORF">HNQ36_002661</name>
</gene>
<dbReference type="InterPro" id="IPR050336">
    <property type="entry name" value="Chromosome_partition/occlusion"/>
</dbReference>
<sequence length="498" mass="55098">MENGDDAVAIEASLAENVARLPMDEIDQYEAFSALTEQGRSISDIAGQFGVTELLVKRRLAIAALIPPVLKAYRDGSIQPETIQQLTMATPRQQKAWFKLFRDPEEHAPTGRRLKAWLFGAEIPVSSAIFPPERYTGNIVSDLFGDERYFDDAEKFWKLQMEAIIHRQAAFLEEGWRNVVILEVGAHFYQYDKVKCGKAKGGVVYISCAANGEIGFHEGWIDAKEAARREKEKARAATSAESGGTEDKPAAKPELTSAAMRYVDLHRQNAVRVELPKSPQIALRLLVASVISRDGLWEAQPENQNAHRHEAIAASVAGSPATAAFDAERDALRALLGLSAEGYLVAQERGTVSAPVLLARLLAMTDGEALRVLTFLMAEALPAGSAIVEVLGHLLAVDMDQWWSPDETFFALLRDKEAINAMLAEVAGKQTASIHLRETAKVQKDAIRHSLAGTGGRSKVEGWKPRYFRFPLQCYAKRKGLPHVTRWNAVRKHFEPKH</sequence>
<reference evidence="2 3" key="1">
    <citation type="submission" date="2020-08" db="EMBL/GenBank/DDBJ databases">
        <title>Genomic Encyclopedia of Type Strains, Phase IV (KMG-IV): sequencing the most valuable type-strain genomes for metagenomic binning, comparative biology and taxonomic classification.</title>
        <authorList>
            <person name="Goeker M."/>
        </authorList>
    </citation>
    <scope>NUCLEOTIDE SEQUENCE [LARGE SCALE GENOMIC DNA]</scope>
    <source>
        <strain evidence="2 3">DSM 17498</strain>
    </source>
</reference>
<dbReference type="GO" id="GO:0007059">
    <property type="term" value="P:chromosome segregation"/>
    <property type="evidence" value="ECO:0007669"/>
    <property type="project" value="TreeGrafter"/>
</dbReference>
<evidence type="ECO:0000256" key="1">
    <source>
        <dbReference type="SAM" id="MobiDB-lite"/>
    </source>
</evidence>
<dbReference type="GO" id="GO:0005694">
    <property type="term" value="C:chromosome"/>
    <property type="evidence" value="ECO:0007669"/>
    <property type="project" value="TreeGrafter"/>
</dbReference>
<proteinExistence type="predicted"/>
<dbReference type="PANTHER" id="PTHR33375:SF7">
    <property type="entry name" value="CHROMOSOME 2-PARTITIONING PROTEIN PARB-RELATED"/>
    <property type="match status" value="1"/>
</dbReference>